<dbReference type="InterPro" id="IPR056485">
    <property type="entry name" value="ARM_KRIT1"/>
</dbReference>
<feature type="region of interest" description="Disordered" evidence="4">
    <location>
        <begin position="663"/>
        <end position="1080"/>
    </location>
</feature>
<dbReference type="PANTHER" id="PTHR24171">
    <property type="entry name" value="ANKYRIN REPEAT DOMAIN-CONTAINING PROTEIN 39-RELATED"/>
    <property type="match status" value="1"/>
</dbReference>
<keyword evidence="2 3" id="KW-0040">ANK repeat</keyword>
<dbReference type="HOGENOM" id="CLU_002229_1_0_1"/>
<feature type="compositionally biased region" description="Polar residues" evidence="4">
    <location>
        <begin position="12"/>
        <end position="22"/>
    </location>
</feature>
<evidence type="ECO:0000256" key="3">
    <source>
        <dbReference type="PROSITE-ProRule" id="PRU00023"/>
    </source>
</evidence>
<evidence type="ECO:0000259" key="5">
    <source>
        <dbReference type="Pfam" id="PF24513"/>
    </source>
</evidence>
<dbReference type="InterPro" id="IPR036770">
    <property type="entry name" value="Ankyrin_rpt-contain_sf"/>
</dbReference>
<accession>W9Z093</accession>
<dbReference type="InterPro" id="IPR002110">
    <property type="entry name" value="Ankyrin_rpt"/>
</dbReference>
<dbReference type="eggNOG" id="KOG0504">
    <property type="taxonomic scope" value="Eukaryota"/>
</dbReference>
<sequence>MNGPDGFGEPQDVTTVDKSIVQTATGGPASPAATPEVEATMKPENAPAEIASDKGVPGIVVGSNGDAEGDSEAETLIQSPEKQRTVADAVSVAGSANTTRPQDEETLGDAVTTDADKQSRKRKRSSDDGQDETTFSVSSRRSSSLSSPRIPTHSADSDSDVSSHIISRRSKPARPEPDDHTADSDDADNKSVKVQSRRQRPSDILPSISKHRAKNNGGGGGGELGASERRETRSATYPRHSSPERSASPRPVVKREHRRGVSTQLTLGDVERKKRGRPPAIQTRRSGSAEHRARSVTSSDSDSPRESRPTLHKFSSADNDTMSPAKAAAPGPRKWRDKNGRTFLSRACNNNDLAMAKVKLAERPEDLNLADNAGNTPLQIAALEGFTDIVQFLLENKCEVNTRNIDKETPLIDAVENGHVEVVRLLLQYGANPRLGNAKGDEPYELVPQDDENYEEIRRLLADAKEKQTNQPGPVEQPEPVRELSSKPASAASPRDSPPILGPRSPPTFTSRRRTGRSESTRNDLLWQANTQENLTRLAAKGDVQGVANILNILQKAETESLIAAAKAGHEEVLQYLLGMGDPEPDPDPIRNIKPGYNTPMLAAIGRGHPEVVKLLVEQSGFNPARKLLRGKTYFEISAERKGDQWQKEYEILRTAYDKYTNGKSRKVTSPRVTRDSERVKSKAPRRSQSPVSTKLRNSSSSSPTLTHKSLPNRSPQFAHRSRDRDITSAEAGERRRHTASRKEPGESSMAVSSDQDQTVFVPRKAHLKKRSQSDLPQPPNLHTENTHRRRRLVTGKEHRRRKSLVAEESSDNEEAMVSVKAEGRPATALKRTRESMSPESAATEDGEIGRGTVKKRRTVVDSSPEGLLPATRKRSQPASPDQRRKSAETLLEENSQGSGGPPLGQPVEAMEIDSVGDRKETTEAPGPSNACTAAQQSSATAEGLVKTESVNVGPTEAEQEVQRQEEQARKVEEARKKEEARLAEEARKAEEARLAEKARKAEEARLAEEARKADEARLAEEARRKAEAEEARRLEEEKIAAQKAAEKAAEEQRVAEEQERRRKAEEEAAALRKKEEEERQERLRRELEERQRRQEEQLRQQRLEMERRRREALPIVLSTAALMIDNNDPTVKGEAWLKKFLPLFTVRTAQLDPNAPSATHDDLWIPNFQVAGLLVTKDLHLRNYTSLEVMPVTPFQRTRLWQVSRNMLSFEYQTTAWNTSVAKARQREEEERPKFMAMKELFWVKLSGFEDQVPRHPHLAGIRLWRRPISLRVIPGMGPARTEAVSPVPNGLFSSPLSNPSPKLANGINSHSTSSTGYGNGLGS</sequence>
<reference evidence="7 8" key="1">
    <citation type="submission" date="2013-03" db="EMBL/GenBank/DDBJ databases">
        <title>The Genome Sequence of Capronia coronata CBS 617.96.</title>
        <authorList>
            <consortium name="The Broad Institute Genomics Platform"/>
            <person name="Cuomo C."/>
            <person name="de Hoog S."/>
            <person name="Gorbushina A."/>
            <person name="Walker B."/>
            <person name="Young S.K."/>
            <person name="Zeng Q."/>
            <person name="Gargeya S."/>
            <person name="Fitzgerald M."/>
            <person name="Haas B."/>
            <person name="Abouelleil A."/>
            <person name="Allen A.W."/>
            <person name="Alvarado L."/>
            <person name="Arachchi H.M."/>
            <person name="Berlin A.M."/>
            <person name="Chapman S.B."/>
            <person name="Gainer-Dewar J."/>
            <person name="Goldberg J."/>
            <person name="Griggs A."/>
            <person name="Gujja S."/>
            <person name="Hansen M."/>
            <person name="Howarth C."/>
            <person name="Imamovic A."/>
            <person name="Ireland A."/>
            <person name="Larimer J."/>
            <person name="McCowan C."/>
            <person name="Murphy C."/>
            <person name="Pearson M."/>
            <person name="Poon T.W."/>
            <person name="Priest M."/>
            <person name="Roberts A."/>
            <person name="Saif S."/>
            <person name="Shea T."/>
            <person name="Sisk P."/>
            <person name="Sykes S."/>
            <person name="Wortman J."/>
            <person name="Nusbaum C."/>
            <person name="Birren B."/>
        </authorList>
    </citation>
    <scope>NUCLEOTIDE SEQUENCE [LARGE SCALE GENOMIC DNA]</scope>
    <source>
        <strain evidence="7 8">CBS 617.96</strain>
    </source>
</reference>
<feature type="compositionally biased region" description="Polar residues" evidence="4">
    <location>
        <begin position="750"/>
        <end position="759"/>
    </location>
</feature>
<feature type="compositionally biased region" description="Basic residues" evidence="4">
    <location>
        <begin position="788"/>
        <end position="804"/>
    </location>
</feature>
<dbReference type="GO" id="GO:0004842">
    <property type="term" value="F:ubiquitin-protein transferase activity"/>
    <property type="evidence" value="ECO:0007669"/>
    <property type="project" value="TreeGrafter"/>
</dbReference>
<feature type="compositionally biased region" description="Pro residues" evidence="4">
    <location>
        <begin position="496"/>
        <end position="506"/>
    </location>
</feature>
<evidence type="ECO:0000313" key="7">
    <source>
        <dbReference type="EMBL" id="EXJ94981.1"/>
    </source>
</evidence>
<feature type="compositionally biased region" description="Low complexity" evidence="4">
    <location>
        <begin position="933"/>
        <end position="942"/>
    </location>
</feature>
<name>W9Z093_9EURO</name>
<evidence type="ECO:0000313" key="8">
    <source>
        <dbReference type="Proteomes" id="UP000019484"/>
    </source>
</evidence>
<dbReference type="SUPFAM" id="SSF48403">
    <property type="entry name" value="Ankyrin repeat"/>
    <property type="match status" value="1"/>
</dbReference>
<feature type="region of interest" description="Disordered" evidence="4">
    <location>
        <begin position="1296"/>
        <end position="1325"/>
    </location>
</feature>
<dbReference type="Gene3D" id="1.25.40.20">
    <property type="entry name" value="Ankyrin repeat-containing domain"/>
    <property type="match status" value="2"/>
</dbReference>
<keyword evidence="1" id="KW-0677">Repeat</keyword>
<feature type="compositionally biased region" description="Basic and acidic residues" evidence="4">
    <location>
        <begin position="173"/>
        <end position="191"/>
    </location>
</feature>
<feature type="compositionally biased region" description="Basic and acidic residues" evidence="4">
    <location>
        <begin position="721"/>
        <end position="734"/>
    </location>
</feature>
<dbReference type="SMART" id="SM00248">
    <property type="entry name" value="ANK"/>
    <property type="match status" value="5"/>
</dbReference>
<feature type="compositionally biased region" description="Basic and acidic residues" evidence="4">
    <location>
        <begin position="961"/>
        <end position="1080"/>
    </location>
</feature>
<feature type="compositionally biased region" description="Polar residues" evidence="4">
    <location>
        <begin position="1296"/>
        <end position="1318"/>
    </location>
</feature>
<gene>
    <name evidence="7" type="ORF">A1O1_00099</name>
</gene>
<dbReference type="Pfam" id="PF12796">
    <property type="entry name" value="Ank_2"/>
    <property type="match status" value="1"/>
</dbReference>
<keyword evidence="8" id="KW-1185">Reference proteome</keyword>
<feature type="domain" description="KRIT1 ARM-repeats" evidence="6">
    <location>
        <begin position="514"/>
        <end position="661"/>
    </location>
</feature>
<dbReference type="RefSeq" id="XP_007719210.1">
    <property type="nucleotide sequence ID" value="XM_007721020.1"/>
</dbReference>
<evidence type="ECO:0000256" key="1">
    <source>
        <dbReference type="ARBA" id="ARBA00022737"/>
    </source>
</evidence>
<dbReference type="PROSITE" id="PS50297">
    <property type="entry name" value="ANK_REP_REGION"/>
    <property type="match status" value="2"/>
</dbReference>
<dbReference type="OrthoDB" id="194358at2759"/>
<dbReference type="EMBL" id="AMWN01000001">
    <property type="protein sequence ID" value="EXJ94981.1"/>
    <property type="molecule type" value="Genomic_DNA"/>
</dbReference>
<feature type="compositionally biased region" description="Polar residues" evidence="4">
    <location>
        <begin position="687"/>
        <end position="716"/>
    </location>
</feature>
<proteinExistence type="predicted"/>
<dbReference type="GO" id="GO:0085020">
    <property type="term" value="P:protein K6-linked ubiquitination"/>
    <property type="evidence" value="ECO:0007669"/>
    <property type="project" value="TreeGrafter"/>
</dbReference>
<organism evidence="7 8">
    <name type="scientific">Capronia coronata CBS 617.96</name>
    <dbReference type="NCBI Taxonomy" id="1182541"/>
    <lineage>
        <taxon>Eukaryota</taxon>
        <taxon>Fungi</taxon>
        <taxon>Dikarya</taxon>
        <taxon>Ascomycota</taxon>
        <taxon>Pezizomycotina</taxon>
        <taxon>Eurotiomycetes</taxon>
        <taxon>Chaetothyriomycetidae</taxon>
        <taxon>Chaetothyriales</taxon>
        <taxon>Herpotrichiellaceae</taxon>
        <taxon>Capronia</taxon>
    </lineage>
</organism>
<dbReference type="GeneID" id="19155009"/>
<evidence type="ECO:0000259" key="6">
    <source>
        <dbReference type="Pfam" id="PF24521"/>
    </source>
</evidence>
<feature type="repeat" description="ANK" evidence="3">
    <location>
        <begin position="373"/>
        <end position="405"/>
    </location>
</feature>
<dbReference type="InterPro" id="IPR056015">
    <property type="entry name" value="DUF7593"/>
</dbReference>
<dbReference type="PROSITE" id="PS50088">
    <property type="entry name" value="ANK_REPEAT"/>
    <property type="match status" value="2"/>
</dbReference>
<dbReference type="Proteomes" id="UP000019484">
    <property type="component" value="Unassembled WGS sequence"/>
</dbReference>
<protein>
    <submittedName>
        <fullName evidence="7">Uncharacterized protein</fullName>
    </submittedName>
</protein>
<feature type="region of interest" description="Disordered" evidence="4">
    <location>
        <begin position="464"/>
        <end position="526"/>
    </location>
</feature>
<dbReference type="STRING" id="1182541.W9Z093"/>
<feature type="compositionally biased region" description="Low complexity" evidence="4">
    <location>
        <begin position="486"/>
        <end position="495"/>
    </location>
</feature>
<feature type="repeat" description="ANK" evidence="3">
    <location>
        <begin position="406"/>
        <end position="438"/>
    </location>
</feature>
<dbReference type="Pfam" id="PF24521">
    <property type="entry name" value="Ank_KRIT1"/>
    <property type="match status" value="1"/>
</dbReference>
<feature type="compositionally biased region" description="Low complexity" evidence="4">
    <location>
        <begin position="136"/>
        <end position="149"/>
    </location>
</feature>
<feature type="domain" description="DUF7593" evidence="5">
    <location>
        <begin position="1110"/>
        <end position="1259"/>
    </location>
</feature>
<feature type="region of interest" description="Disordered" evidence="4">
    <location>
        <begin position="1"/>
        <end position="339"/>
    </location>
</feature>
<evidence type="ECO:0000256" key="2">
    <source>
        <dbReference type="ARBA" id="ARBA00023043"/>
    </source>
</evidence>
<evidence type="ECO:0000256" key="4">
    <source>
        <dbReference type="SAM" id="MobiDB-lite"/>
    </source>
</evidence>
<dbReference type="PANTHER" id="PTHR24171:SF8">
    <property type="entry name" value="BRCA1-ASSOCIATED RING DOMAIN PROTEIN 1"/>
    <property type="match status" value="1"/>
</dbReference>
<dbReference type="Pfam" id="PF24513">
    <property type="entry name" value="DUF7593"/>
    <property type="match status" value="1"/>
</dbReference>
<comment type="caution">
    <text evidence="7">The sequence shown here is derived from an EMBL/GenBank/DDBJ whole genome shotgun (WGS) entry which is preliminary data.</text>
</comment>
<feature type="compositionally biased region" description="Low complexity" evidence="4">
    <location>
        <begin position="23"/>
        <end position="35"/>
    </location>
</feature>